<keyword evidence="8" id="KW-0408">Iron</keyword>
<reference evidence="13" key="1">
    <citation type="journal article" date="2019" name="Int. J. Syst. Evol. Microbiol.">
        <title>The Global Catalogue of Microorganisms (GCM) 10K type strain sequencing project: providing services to taxonomists for standard genome sequencing and annotation.</title>
        <authorList>
            <consortium name="The Broad Institute Genomics Platform"/>
            <consortium name="The Broad Institute Genome Sequencing Center for Infectious Disease"/>
            <person name="Wu L."/>
            <person name="Ma J."/>
        </authorList>
    </citation>
    <scope>NUCLEOTIDE SEQUENCE [LARGE SCALE GENOMIC DNA]</scope>
    <source>
        <strain evidence="13">JCM 18542</strain>
    </source>
</reference>
<dbReference type="EC" id="1.14.11.55" evidence="10"/>
<keyword evidence="13" id="KW-1185">Reference proteome</keyword>
<dbReference type="Pfam" id="PF05721">
    <property type="entry name" value="PhyH"/>
    <property type="match status" value="1"/>
</dbReference>
<name>A0ABP9CS04_9ACTN</name>
<comment type="subunit">
    <text evidence="4">Homodimer.</text>
</comment>
<dbReference type="NCBIfam" id="TIGR02408">
    <property type="entry name" value="ectoine_ThpD"/>
    <property type="match status" value="1"/>
</dbReference>
<evidence type="ECO:0000313" key="13">
    <source>
        <dbReference type="Proteomes" id="UP001500839"/>
    </source>
</evidence>
<dbReference type="InterPro" id="IPR008775">
    <property type="entry name" value="Phytyl_CoA_dOase-like"/>
</dbReference>
<evidence type="ECO:0000313" key="12">
    <source>
        <dbReference type="EMBL" id="GAA4813540.1"/>
    </source>
</evidence>
<dbReference type="PANTHER" id="PTHR20883:SF48">
    <property type="entry name" value="ECTOINE DIOXYGENASE"/>
    <property type="match status" value="1"/>
</dbReference>
<dbReference type="Gene3D" id="2.60.120.620">
    <property type="entry name" value="q2cbj1_9rhob like domain"/>
    <property type="match status" value="1"/>
</dbReference>
<keyword evidence="6" id="KW-0223">Dioxygenase</keyword>
<evidence type="ECO:0000256" key="3">
    <source>
        <dbReference type="ARBA" id="ARBA00007851"/>
    </source>
</evidence>
<organism evidence="12 13">
    <name type="scientific">Tomitella cavernea</name>
    <dbReference type="NCBI Taxonomy" id="1387982"/>
    <lineage>
        <taxon>Bacteria</taxon>
        <taxon>Bacillati</taxon>
        <taxon>Actinomycetota</taxon>
        <taxon>Actinomycetes</taxon>
        <taxon>Mycobacteriales</taxon>
        <taxon>Tomitella</taxon>
    </lineage>
</organism>
<dbReference type="Proteomes" id="UP001500839">
    <property type="component" value="Unassembled WGS sequence"/>
</dbReference>
<evidence type="ECO:0000256" key="11">
    <source>
        <dbReference type="SAM" id="MobiDB-lite"/>
    </source>
</evidence>
<feature type="region of interest" description="Disordered" evidence="11">
    <location>
        <begin position="1"/>
        <end position="33"/>
    </location>
</feature>
<dbReference type="EMBL" id="BAABKQ010000001">
    <property type="protein sequence ID" value="GAA4813540.1"/>
    <property type="molecule type" value="Genomic_DNA"/>
</dbReference>
<evidence type="ECO:0000256" key="7">
    <source>
        <dbReference type="ARBA" id="ARBA00023002"/>
    </source>
</evidence>
<evidence type="ECO:0000256" key="1">
    <source>
        <dbReference type="ARBA" id="ARBA00001954"/>
    </source>
</evidence>
<comment type="caution">
    <text evidence="12">The sequence shown here is derived from an EMBL/GenBank/DDBJ whole genome shotgun (WGS) entry which is preliminary data.</text>
</comment>
<protein>
    <recommendedName>
        <fullName evidence="10">Ectoine hydroxylase</fullName>
        <ecNumber evidence="10">1.14.11.55</ecNumber>
    </recommendedName>
</protein>
<gene>
    <name evidence="12" type="primary">thpD_1</name>
    <name evidence="12" type="ORF">GCM10023353_18160</name>
</gene>
<evidence type="ECO:0000256" key="9">
    <source>
        <dbReference type="ARBA" id="ARBA00049228"/>
    </source>
</evidence>
<evidence type="ECO:0000256" key="6">
    <source>
        <dbReference type="ARBA" id="ARBA00022964"/>
    </source>
</evidence>
<evidence type="ECO:0000256" key="5">
    <source>
        <dbReference type="ARBA" id="ARBA00022723"/>
    </source>
</evidence>
<comment type="cofactor">
    <cofactor evidence="1">
        <name>Fe(2+)</name>
        <dbReference type="ChEBI" id="CHEBI:29033"/>
    </cofactor>
</comment>
<dbReference type="SUPFAM" id="SSF51197">
    <property type="entry name" value="Clavaminate synthase-like"/>
    <property type="match status" value="1"/>
</dbReference>
<dbReference type="InterPro" id="IPR012774">
    <property type="entry name" value="EctD"/>
</dbReference>
<accession>A0ABP9CS04</accession>
<comment type="catalytic activity">
    <reaction evidence="9">
        <text>L-ectoine + 2-oxoglutarate + O2 = 5-hydroxyectoine + succinate + CO2</text>
        <dbReference type="Rhea" id="RHEA:45740"/>
        <dbReference type="ChEBI" id="CHEBI:15379"/>
        <dbReference type="ChEBI" id="CHEBI:16526"/>
        <dbReference type="ChEBI" id="CHEBI:16810"/>
        <dbReference type="ChEBI" id="CHEBI:30031"/>
        <dbReference type="ChEBI" id="CHEBI:58515"/>
        <dbReference type="ChEBI" id="CHEBI:85413"/>
        <dbReference type="EC" id="1.14.11.55"/>
    </reaction>
</comment>
<feature type="compositionally biased region" description="Basic and acidic residues" evidence="11">
    <location>
        <begin position="8"/>
        <end position="21"/>
    </location>
</feature>
<proteinExistence type="inferred from homology"/>
<comment type="similarity">
    <text evidence="3">Belongs to the PhyH family. EctD subfamily.</text>
</comment>
<evidence type="ECO:0000256" key="4">
    <source>
        <dbReference type="ARBA" id="ARBA00011738"/>
    </source>
</evidence>
<sequence length="326" mass="37032">MQVTGKSDAAHEHEDVDKDLYPTRTGEGEAEPFVRRDPVVHSPNQERWDGPLGEDMLSRYERDGFLWFEGFYSQERVHPFFDELREMAADTEFMDSEGLITDPDSGEIRSVFGMHRISEYFSELTRDPRILGMVRQLLGGDVYIHQSRINDKYGFKGSGFEWHSDFETWHSEDGMPRMRALSASLLLTDNNEFNGPLMLIPGSHQYFVPSAGETPEGNWKDSLKDQRLGVPDKATLRKLAAKDGIQAPKGGPGSLLLFECNTLHASNKNMSPWPRSNLFFVYNSVDNTPVDPYCGNRPRPGFLAEREEFDPLTMAPNGHLPWTAKL</sequence>
<dbReference type="PANTHER" id="PTHR20883">
    <property type="entry name" value="PHYTANOYL-COA DIOXYGENASE DOMAIN CONTAINING 1"/>
    <property type="match status" value="1"/>
</dbReference>
<comment type="function">
    <text evidence="2">Involved in the biosynthesis of 5-hydroxyectoine, called compatible solute, which helps organisms to survive extreme osmotic stress by acting as a highly soluble organic osmolyte. Catalyzes the 2-oxoglutarate-dependent selective hydroxylation of L-ectoine to yield (4S,5S)-5-hydroxyectoine.</text>
</comment>
<evidence type="ECO:0000256" key="10">
    <source>
        <dbReference type="NCBIfam" id="TIGR02408"/>
    </source>
</evidence>
<keyword evidence="5" id="KW-0479">Metal-binding</keyword>
<evidence type="ECO:0000256" key="8">
    <source>
        <dbReference type="ARBA" id="ARBA00023004"/>
    </source>
</evidence>
<evidence type="ECO:0000256" key="2">
    <source>
        <dbReference type="ARBA" id="ARBA00004063"/>
    </source>
</evidence>
<keyword evidence="7" id="KW-0560">Oxidoreductase</keyword>